<dbReference type="PRINTS" id="PR01657">
    <property type="entry name" value="MCMFAMILY"/>
</dbReference>
<evidence type="ECO:0000256" key="3">
    <source>
        <dbReference type="ARBA" id="ARBA00022840"/>
    </source>
</evidence>
<dbReference type="SUPFAM" id="SSF52540">
    <property type="entry name" value="P-loop containing nucleoside triphosphate hydrolases"/>
    <property type="match status" value="1"/>
</dbReference>
<dbReference type="InterPro" id="IPR045006">
    <property type="entry name" value="CHLI-like"/>
</dbReference>
<dbReference type="Pfam" id="PF01078">
    <property type="entry name" value="Mg_chelatase"/>
    <property type="match status" value="1"/>
</dbReference>
<dbReference type="InterPro" id="IPR020568">
    <property type="entry name" value="Ribosomal_Su5_D2-typ_SF"/>
</dbReference>
<dbReference type="InterPro" id="IPR003593">
    <property type="entry name" value="AAA+_ATPase"/>
</dbReference>
<accession>A0A5C1QK89</accession>
<dbReference type="NCBIfam" id="TIGR00368">
    <property type="entry name" value="YifB family Mg chelatase-like AAA ATPase"/>
    <property type="match status" value="1"/>
</dbReference>
<dbReference type="GO" id="GO:0005524">
    <property type="term" value="F:ATP binding"/>
    <property type="evidence" value="ECO:0007669"/>
    <property type="project" value="UniProtKB-KW"/>
</dbReference>
<dbReference type="InterPro" id="IPR004482">
    <property type="entry name" value="Mg_chelat-rel"/>
</dbReference>
<sequence length="522" mass="56894">MLVGEGMQVFSFVAAGFEGHLIGVEVYIRRGIPAVDIVGLPDGAVREARERIRVAILQSGFQFPSGRILINMAPADIRKEGASFDLSLAVAVLVASGQITKKSDNELQDDKWLVLGELELSGRLRPVKGTLSAVSAALKGGIRKFLLPLDNCGEAISAGAVDIIPLSHLNELNDLLSMRNKPAQQCIQLKVKQNFEQPTSPDIKDLKGQAALKRALMVAAAGGHHMLLFGPPGSGKTLAATMLEGLLPDLEDDRSFEVSRIWSQAGKLGPGGGILRRPPFRAPHHSATLEGLIGGGIQISPGEISLAHGGVLFLDETPEFQGRILQCLREPLESGKVTIVRAGKSYWYPSDFQLLMAANPCPCGNMGRGDSVCICSPLEVSRYWKKIGGALMDRIDIRMPVDTVKAEVLLTRSSESSADLRVKIDEAVRRQKRRYAPIGIHRNRSLTGAMIQEFCPLSKELQDYFALMARKIGFSSRACHSVLKVARTIADLAEHEQIQQEDLEEAGQYRRYGDSSLFWNEG</sequence>
<reference evidence="5 6" key="1">
    <citation type="submission" date="2019-02" db="EMBL/GenBank/DDBJ databases">
        <title>Complete Genome Sequence and Methylome Analysis of free living Spirochaetas.</title>
        <authorList>
            <person name="Fomenkov A."/>
            <person name="Dubinina G."/>
            <person name="Leshcheva N."/>
            <person name="Mikheeva N."/>
            <person name="Grabovich M."/>
            <person name="Vincze T."/>
            <person name="Roberts R.J."/>
        </authorList>
    </citation>
    <scope>NUCLEOTIDE SEQUENCE [LARGE SCALE GENOMIC DNA]</scope>
    <source>
        <strain evidence="5 6">K2</strain>
    </source>
</reference>
<dbReference type="PANTHER" id="PTHR32039:SF7">
    <property type="entry name" value="COMPETENCE PROTEIN COMM"/>
    <property type="match status" value="1"/>
</dbReference>
<comment type="similarity">
    <text evidence="1">Belongs to the Mg-chelatase subunits D/I family. ComM subfamily.</text>
</comment>
<dbReference type="SUPFAM" id="SSF54211">
    <property type="entry name" value="Ribosomal protein S5 domain 2-like"/>
    <property type="match status" value="1"/>
</dbReference>
<dbReference type="GO" id="GO:0003677">
    <property type="term" value="F:DNA binding"/>
    <property type="evidence" value="ECO:0007669"/>
    <property type="project" value="InterPro"/>
</dbReference>
<dbReference type="InterPro" id="IPR025158">
    <property type="entry name" value="Mg_chelat-rel_C"/>
</dbReference>
<dbReference type="Pfam" id="PF13541">
    <property type="entry name" value="ChlI"/>
    <property type="match status" value="1"/>
</dbReference>
<dbReference type="InterPro" id="IPR000523">
    <property type="entry name" value="Mg_chelatse_chII-like_cat_dom"/>
</dbReference>
<keyword evidence="2" id="KW-0547">Nucleotide-binding</keyword>
<dbReference type="Proteomes" id="UP000324209">
    <property type="component" value="Chromosome"/>
</dbReference>
<keyword evidence="6" id="KW-1185">Reference proteome</keyword>
<dbReference type="InterPro" id="IPR014721">
    <property type="entry name" value="Ribsml_uS5_D2-typ_fold_subgr"/>
</dbReference>
<dbReference type="AlphaFoldDB" id="A0A5C1QK89"/>
<dbReference type="SMART" id="SM00382">
    <property type="entry name" value="AAA"/>
    <property type="match status" value="1"/>
</dbReference>
<dbReference type="Gene3D" id="3.30.230.10">
    <property type="match status" value="1"/>
</dbReference>
<proteinExistence type="inferred from homology"/>
<dbReference type="PANTHER" id="PTHR32039">
    <property type="entry name" value="MAGNESIUM-CHELATASE SUBUNIT CHLI"/>
    <property type="match status" value="1"/>
</dbReference>
<dbReference type="OrthoDB" id="9813147at2"/>
<gene>
    <name evidence="5" type="ORF">EXM22_06945</name>
</gene>
<evidence type="ECO:0000313" key="6">
    <source>
        <dbReference type="Proteomes" id="UP000324209"/>
    </source>
</evidence>
<protein>
    <submittedName>
        <fullName evidence="5">ATP-binding protein</fullName>
    </submittedName>
</protein>
<evidence type="ECO:0000313" key="5">
    <source>
        <dbReference type="EMBL" id="QEN07738.1"/>
    </source>
</evidence>
<dbReference type="KEGG" id="ock:EXM22_06945"/>
<dbReference type="InterPro" id="IPR027417">
    <property type="entry name" value="P-loop_NTPase"/>
</dbReference>
<keyword evidence="3 5" id="KW-0067">ATP-binding</keyword>
<evidence type="ECO:0000259" key="4">
    <source>
        <dbReference type="SMART" id="SM00382"/>
    </source>
</evidence>
<dbReference type="Gene3D" id="3.40.50.300">
    <property type="entry name" value="P-loop containing nucleotide triphosphate hydrolases"/>
    <property type="match status" value="1"/>
</dbReference>
<evidence type="ECO:0000256" key="2">
    <source>
        <dbReference type="ARBA" id="ARBA00022741"/>
    </source>
</evidence>
<feature type="domain" description="AAA+ ATPase" evidence="4">
    <location>
        <begin position="222"/>
        <end position="405"/>
    </location>
</feature>
<name>A0A5C1QK89_9SPIO</name>
<organism evidence="5 6">
    <name type="scientific">Oceanispirochaeta crateris</name>
    <dbReference type="NCBI Taxonomy" id="2518645"/>
    <lineage>
        <taxon>Bacteria</taxon>
        <taxon>Pseudomonadati</taxon>
        <taxon>Spirochaetota</taxon>
        <taxon>Spirochaetia</taxon>
        <taxon>Spirochaetales</taxon>
        <taxon>Spirochaetaceae</taxon>
        <taxon>Oceanispirochaeta</taxon>
    </lineage>
</organism>
<dbReference type="EMBL" id="CP036150">
    <property type="protein sequence ID" value="QEN07738.1"/>
    <property type="molecule type" value="Genomic_DNA"/>
</dbReference>
<dbReference type="Pfam" id="PF13335">
    <property type="entry name" value="Mg_chelatase_C"/>
    <property type="match status" value="1"/>
</dbReference>
<dbReference type="InterPro" id="IPR001208">
    <property type="entry name" value="MCM_dom"/>
</dbReference>
<evidence type="ECO:0000256" key="1">
    <source>
        <dbReference type="ARBA" id="ARBA00006354"/>
    </source>
</evidence>